<dbReference type="Proteomes" id="UP001239462">
    <property type="component" value="Unassembled WGS sequence"/>
</dbReference>
<evidence type="ECO:0000313" key="1">
    <source>
        <dbReference type="EMBL" id="MDM4019547.1"/>
    </source>
</evidence>
<comment type="caution">
    <text evidence="1">The sequence shown here is derived from an EMBL/GenBank/DDBJ whole genome shotgun (WGS) entry which is preliminary data.</text>
</comment>
<gene>
    <name evidence="1" type="ORF">QTN89_29105</name>
</gene>
<sequence>MIPHYGKVLADRIFKSDPDAAIDTYGPPDYVPFSVIFSPNAKFTDSDMQRIGWLLRRLEYLDVAHTTLADAGLRRLVESETLKVVTVPFGTCRETLLSLLRIPSLHRINIPISSVLPAEYRELDLSIGWITDHISIYPNRKLDVRCLLPSHGVWYNLHNRSGR</sequence>
<evidence type="ECO:0008006" key="3">
    <source>
        <dbReference type="Google" id="ProtNLM"/>
    </source>
</evidence>
<accession>A0ABT7PST9</accession>
<dbReference type="EMBL" id="JASZZN010000126">
    <property type="protein sequence ID" value="MDM4019547.1"/>
    <property type="molecule type" value="Genomic_DNA"/>
</dbReference>
<keyword evidence="2" id="KW-1185">Reference proteome</keyword>
<name>A0ABT7PST9_9BACT</name>
<reference evidence="1 2" key="1">
    <citation type="submission" date="2023-06" db="EMBL/GenBank/DDBJ databases">
        <title>Roseiconus lacunae JC819 isolated from Gulf of Mannar region, Tamil Nadu.</title>
        <authorList>
            <person name="Pk S."/>
            <person name="Ch S."/>
            <person name="Ch V.R."/>
        </authorList>
    </citation>
    <scope>NUCLEOTIDE SEQUENCE [LARGE SCALE GENOMIC DNA]</scope>
    <source>
        <strain evidence="1 2">JC819</strain>
    </source>
</reference>
<evidence type="ECO:0000313" key="2">
    <source>
        <dbReference type="Proteomes" id="UP001239462"/>
    </source>
</evidence>
<proteinExistence type="predicted"/>
<organism evidence="1 2">
    <name type="scientific">Roseiconus lacunae</name>
    <dbReference type="NCBI Taxonomy" id="2605694"/>
    <lineage>
        <taxon>Bacteria</taxon>
        <taxon>Pseudomonadati</taxon>
        <taxon>Planctomycetota</taxon>
        <taxon>Planctomycetia</taxon>
        <taxon>Pirellulales</taxon>
        <taxon>Pirellulaceae</taxon>
        <taxon>Roseiconus</taxon>
    </lineage>
</organism>
<protein>
    <recommendedName>
        <fullName evidence="3">LysR substrate-binding domain-containing protein</fullName>
    </recommendedName>
</protein>
<dbReference type="RefSeq" id="WP_230775282.1">
    <property type="nucleotide sequence ID" value="NZ_JAJMQV010000064.1"/>
</dbReference>